<dbReference type="InterPro" id="IPR005561">
    <property type="entry name" value="ANTAR"/>
</dbReference>
<reference evidence="6 7" key="1">
    <citation type="submission" date="2024-08" db="EMBL/GenBank/DDBJ databases">
        <title>Genome mining of Saccharopolyspora cebuensis PGLac3 from Nigerian medicinal plant.</title>
        <authorList>
            <person name="Ezeobiora C.E."/>
            <person name="Igbokwe N.H."/>
            <person name="Amin D.H."/>
            <person name="Mendie U.E."/>
        </authorList>
    </citation>
    <scope>NUCLEOTIDE SEQUENCE [LARGE SCALE GENOMIC DNA]</scope>
    <source>
        <strain evidence="6 7">PGLac3</strain>
    </source>
</reference>
<dbReference type="SMART" id="SM01012">
    <property type="entry name" value="ANTAR"/>
    <property type="match status" value="1"/>
</dbReference>
<dbReference type="RefSeq" id="WP_345363770.1">
    <property type="nucleotide sequence ID" value="NZ_BAABII010000010.1"/>
</dbReference>
<protein>
    <submittedName>
        <fullName evidence="6">GAF and ANTAR domain-containing protein</fullName>
    </submittedName>
</protein>
<evidence type="ECO:0000256" key="4">
    <source>
        <dbReference type="ARBA" id="ARBA00023163"/>
    </source>
</evidence>
<keyword evidence="1" id="KW-0808">Transferase</keyword>
<dbReference type="PIRSF" id="PIRSF036625">
    <property type="entry name" value="GAF_ANTAR"/>
    <property type="match status" value="1"/>
</dbReference>
<name>A0ABV4CIK9_9PSEU</name>
<dbReference type="Gene3D" id="3.30.450.40">
    <property type="match status" value="1"/>
</dbReference>
<evidence type="ECO:0000259" key="5">
    <source>
        <dbReference type="PROSITE" id="PS50921"/>
    </source>
</evidence>
<dbReference type="InterPro" id="IPR011006">
    <property type="entry name" value="CheY-like_superfamily"/>
</dbReference>
<dbReference type="Proteomes" id="UP001564626">
    <property type="component" value="Unassembled WGS sequence"/>
</dbReference>
<dbReference type="InterPro" id="IPR036388">
    <property type="entry name" value="WH-like_DNA-bd_sf"/>
</dbReference>
<keyword evidence="3" id="KW-0805">Transcription regulation</keyword>
<dbReference type="Pfam" id="PF03861">
    <property type="entry name" value="ANTAR"/>
    <property type="match status" value="1"/>
</dbReference>
<dbReference type="SUPFAM" id="SSF55781">
    <property type="entry name" value="GAF domain-like"/>
    <property type="match status" value="1"/>
</dbReference>
<dbReference type="Pfam" id="PF13185">
    <property type="entry name" value="GAF_2"/>
    <property type="match status" value="1"/>
</dbReference>
<dbReference type="InterPro" id="IPR012074">
    <property type="entry name" value="GAF_ANTAR"/>
</dbReference>
<gene>
    <name evidence="6" type="ORF">AB8O55_16045</name>
</gene>
<dbReference type="PROSITE" id="PS50921">
    <property type="entry name" value="ANTAR"/>
    <property type="match status" value="1"/>
</dbReference>
<organism evidence="6 7">
    <name type="scientific">Saccharopolyspora cebuensis</name>
    <dbReference type="NCBI Taxonomy" id="418759"/>
    <lineage>
        <taxon>Bacteria</taxon>
        <taxon>Bacillati</taxon>
        <taxon>Actinomycetota</taxon>
        <taxon>Actinomycetes</taxon>
        <taxon>Pseudonocardiales</taxon>
        <taxon>Pseudonocardiaceae</taxon>
        <taxon>Saccharopolyspora</taxon>
    </lineage>
</organism>
<dbReference type="InterPro" id="IPR029016">
    <property type="entry name" value="GAF-like_dom_sf"/>
</dbReference>
<dbReference type="Gene3D" id="1.10.10.10">
    <property type="entry name" value="Winged helix-like DNA-binding domain superfamily/Winged helix DNA-binding domain"/>
    <property type="match status" value="1"/>
</dbReference>
<evidence type="ECO:0000256" key="2">
    <source>
        <dbReference type="ARBA" id="ARBA00022777"/>
    </source>
</evidence>
<keyword evidence="2" id="KW-0418">Kinase</keyword>
<accession>A0ABV4CIK9</accession>
<dbReference type="SUPFAM" id="SSF52172">
    <property type="entry name" value="CheY-like"/>
    <property type="match status" value="1"/>
</dbReference>
<evidence type="ECO:0000256" key="1">
    <source>
        <dbReference type="ARBA" id="ARBA00022679"/>
    </source>
</evidence>
<comment type="caution">
    <text evidence="6">The sequence shown here is derived from an EMBL/GenBank/DDBJ whole genome shotgun (WGS) entry which is preliminary data.</text>
</comment>
<keyword evidence="7" id="KW-1185">Reference proteome</keyword>
<dbReference type="EMBL" id="JBGEHV010000028">
    <property type="protein sequence ID" value="MEY8040921.1"/>
    <property type="molecule type" value="Genomic_DNA"/>
</dbReference>
<evidence type="ECO:0000256" key="3">
    <source>
        <dbReference type="ARBA" id="ARBA00023015"/>
    </source>
</evidence>
<sequence length="234" mass="25171">MPESDGEDLAIALAHMSRDLLAQETVQGTLDRISAHAVDLVDGCEAAGIMVVHRKGRVETASATADLVRESDRTQAELGEGPCLDAAAHSTPAYRIADMAGEGHRWRCYAPRARDLGIGSMMGLLLYTDEDELGALDFYSSRPGAFTDRSERLGWVLASHAAVAFSSARSSAQLQSAIGTRQDIGEALGIIMERRKVPEEQAFALLRQASQHGNTKLRDIAQRVITTGEIPGVD</sequence>
<keyword evidence="4" id="KW-0804">Transcription</keyword>
<feature type="domain" description="ANTAR" evidence="5">
    <location>
        <begin position="164"/>
        <end position="225"/>
    </location>
</feature>
<evidence type="ECO:0000313" key="7">
    <source>
        <dbReference type="Proteomes" id="UP001564626"/>
    </source>
</evidence>
<proteinExistence type="predicted"/>
<dbReference type="SMART" id="SM00065">
    <property type="entry name" value="GAF"/>
    <property type="match status" value="1"/>
</dbReference>
<dbReference type="InterPro" id="IPR003018">
    <property type="entry name" value="GAF"/>
</dbReference>
<evidence type="ECO:0000313" key="6">
    <source>
        <dbReference type="EMBL" id="MEY8040921.1"/>
    </source>
</evidence>